<evidence type="ECO:0000256" key="1">
    <source>
        <dbReference type="SAM" id="SignalP"/>
    </source>
</evidence>
<dbReference type="OrthoDB" id="947434at2"/>
<gene>
    <name evidence="3" type="ORF">SAMN05660845_1335</name>
</gene>
<keyword evidence="4" id="KW-1185">Reference proteome</keyword>
<name>A0A1I0XL10_9FLAO</name>
<dbReference type="RefSeq" id="WP_091475278.1">
    <property type="nucleotide sequence ID" value="NZ_FOJT01000003.1"/>
</dbReference>
<dbReference type="InterPro" id="IPR011250">
    <property type="entry name" value="OMP/PagP_B-barrel"/>
</dbReference>
<evidence type="ECO:0000259" key="2">
    <source>
        <dbReference type="Pfam" id="PF13568"/>
    </source>
</evidence>
<feature type="chain" id="PRO_5011635078" evidence="1">
    <location>
        <begin position="21"/>
        <end position="218"/>
    </location>
</feature>
<accession>A0A1I0XL10</accession>
<dbReference type="AlphaFoldDB" id="A0A1I0XL10"/>
<feature type="signal peptide" evidence="1">
    <location>
        <begin position="1"/>
        <end position="20"/>
    </location>
</feature>
<sequence length="218" mass="24746">MKKLFIVAIIALFGITQTEAQVTFKPGLRGGVNFAHFTQGDPYMSYTYDIDGNYVSTSNDNDDFKAKTDFYAGFYGALHLTKYYTLQPEINYSRQGSYVESRDGNVVTRTKFDVSYLSIGILNKFTFTEKFNFHVGPTVDFVVEKTKFVNENSDDFFLFPDDNDVDLTLTAGFGYDFTKNFGLEARVKKGFISVYDFNNASPKNVVFQVGATYTFDIK</sequence>
<feature type="domain" description="Outer membrane protein beta-barrel" evidence="2">
    <location>
        <begin position="23"/>
        <end position="194"/>
    </location>
</feature>
<dbReference type="STRING" id="498292.SAMN05660845_1335"/>
<dbReference type="Pfam" id="PF13568">
    <property type="entry name" value="OMP_b-brl_2"/>
    <property type="match status" value="1"/>
</dbReference>
<keyword evidence="1" id="KW-0732">Signal</keyword>
<dbReference type="EMBL" id="FOJT01000003">
    <property type="protein sequence ID" value="SFB01819.1"/>
    <property type="molecule type" value="Genomic_DNA"/>
</dbReference>
<dbReference type="Proteomes" id="UP000199604">
    <property type="component" value="Unassembled WGS sequence"/>
</dbReference>
<dbReference type="Gene3D" id="2.40.160.20">
    <property type="match status" value="1"/>
</dbReference>
<organism evidence="3 4">
    <name type="scientific">Flavobacterium swingsii</name>
    <dbReference type="NCBI Taxonomy" id="498292"/>
    <lineage>
        <taxon>Bacteria</taxon>
        <taxon>Pseudomonadati</taxon>
        <taxon>Bacteroidota</taxon>
        <taxon>Flavobacteriia</taxon>
        <taxon>Flavobacteriales</taxon>
        <taxon>Flavobacteriaceae</taxon>
        <taxon>Flavobacterium</taxon>
    </lineage>
</organism>
<proteinExistence type="predicted"/>
<evidence type="ECO:0000313" key="3">
    <source>
        <dbReference type="EMBL" id="SFB01819.1"/>
    </source>
</evidence>
<dbReference type="InterPro" id="IPR025665">
    <property type="entry name" value="Beta-barrel_OMP_2"/>
</dbReference>
<protein>
    <submittedName>
        <fullName evidence="3">Outer membrane protein beta-barrel domain-containing protein</fullName>
    </submittedName>
</protein>
<dbReference type="SUPFAM" id="SSF56925">
    <property type="entry name" value="OMPA-like"/>
    <property type="match status" value="1"/>
</dbReference>
<evidence type="ECO:0000313" key="4">
    <source>
        <dbReference type="Proteomes" id="UP000199604"/>
    </source>
</evidence>
<reference evidence="4" key="1">
    <citation type="submission" date="2016-10" db="EMBL/GenBank/DDBJ databases">
        <authorList>
            <person name="Varghese N."/>
            <person name="Submissions S."/>
        </authorList>
    </citation>
    <scope>NUCLEOTIDE SEQUENCE [LARGE SCALE GENOMIC DNA]</scope>
    <source>
        <strain evidence="4">DSM 21789</strain>
    </source>
</reference>